<dbReference type="SUPFAM" id="SSF56349">
    <property type="entry name" value="DNA breaking-rejoining enzymes"/>
    <property type="match status" value="1"/>
</dbReference>
<evidence type="ECO:0000313" key="6">
    <source>
        <dbReference type="EMBL" id="SUY79232.1"/>
    </source>
</evidence>
<dbReference type="EMBL" id="UFXL01000001">
    <property type="protein sequence ID" value="SUY79232.1"/>
    <property type="molecule type" value="Genomic_DNA"/>
</dbReference>
<gene>
    <name evidence="6" type="primary">intS_3</name>
    <name evidence="6" type="ORF">NCTC10698_04166</name>
</gene>
<dbReference type="InterPro" id="IPR011010">
    <property type="entry name" value="DNA_brk_join_enz"/>
</dbReference>
<comment type="caution">
    <text evidence="6">The sequence shown here is derived from an EMBL/GenBank/DDBJ whole genome shotgun (WGS) entry which is preliminary data.</text>
</comment>
<dbReference type="PANTHER" id="PTHR30629:SF2">
    <property type="entry name" value="PROPHAGE INTEGRASE INTS-RELATED"/>
    <property type="match status" value="1"/>
</dbReference>
<dbReference type="GeneID" id="63997733"/>
<dbReference type="InterPro" id="IPR025166">
    <property type="entry name" value="Integrase_DNA_bind_dom"/>
</dbReference>
<keyword evidence="4" id="KW-0233">DNA recombination</keyword>
<comment type="similarity">
    <text evidence="1">Belongs to the 'phage' integrase family.</text>
</comment>
<dbReference type="InterPro" id="IPR038488">
    <property type="entry name" value="Integrase_DNA-bd_sf"/>
</dbReference>
<proteinExistence type="inferred from homology"/>
<keyword evidence="2" id="KW-0229">DNA integration</keyword>
<dbReference type="GO" id="GO:0006310">
    <property type="term" value="P:DNA recombination"/>
    <property type="evidence" value="ECO:0007669"/>
    <property type="project" value="UniProtKB-KW"/>
</dbReference>
<dbReference type="GO" id="GO:0003677">
    <property type="term" value="F:DNA binding"/>
    <property type="evidence" value="ECO:0007669"/>
    <property type="project" value="UniProtKB-KW"/>
</dbReference>
<dbReference type="Gene3D" id="1.10.150.130">
    <property type="match status" value="1"/>
</dbReference>
<evidence type="ECO:0000256" key="2">
    <source>
        <dbReference type="ARBA" id="ARBA00022908"/>
    </source>
</evidence>
<reference evidence="6 7" key="1">
    <citation type="submission" date="2018-06" db="EMBL/GenBank/DDBJ databases">
        <authorList>
            <consortium name="Pathogen Informatics"/>
            <person name="Doyle S."/>
        </authorList>
    </citation>
    <scope>NUCLEOTIDE SEQUENCE [LARGE SCALE GENOMIC DNA]</scope>
    <source>
        <strain evidence="6 7">NCTC10698</strain>
    </source>
</reference>
<dbReference type="InterPro" id="IPR013762">
    <property type="entry name" value="Integrase-like_cat_sf"/>
</dbReference>
<evidence type="ECO:0000256" key="4">
    <source>
        <dbReference type="ARBA" id="ARBA00023172"/>
    </source>
</evidence>
<sequence>MALTDTFIKNTKHSGKAAGDKHSDGGGLYLHVKAAGKYWRLAYRFEGKQKTLALGVYPAITLAQARRGRDDARALLAQGVDPSQNKQRLKEDKAVAALNTVEAMSRAYLANKRPGWSTTHYDREARSLEKDLYPFLGQRVIGEVEPPELLRACERVQDRDAVESAHRLLTTASGVWQYAIARGCATRDIAQDIKKALKPRQKGHFPAITDPAKLGELLRASDGYGGGPVVRTALYIAPILFQRPGNLRTMRWADLDLDAGLWTIPSADLKRNVEGKKNGAPHKVPLPRQAVVAIRKLYPVTAGREYVFPGLRDHAKPMSEAAVNAALHAMGYKDIHTWHGYRATGRTLLREVFKIDIDVIEAQLAHVGGKTHNGAYDRATFVDERAKVLQQWADYLETLRHGAEVIQFRQA</sequence>
<name>A0A8B4S7Y4_COMTE</name>
<dbReference type="CDD" id="cd00801">
    <property type="entry name" value="INT_P4_C"/>
    <property type="match status" value="1"/>
</dbReference>
<keyword evidence="3" id="KW-0238">DNA-binding</keyword>
<dbReference type="Pfam" id="PF13356">
    <property type="entry name" value="Arm-DNA-bind_3"/>
    <property type="match status" value="1"/>
</dbReference>
<dbReference type="PANTHER" id="PTHR30629">
    <property type="entry name" value="PROPHAGE INTEGRASE"/>
    <property type="match status" value="1"/>
</dbReference>
<dbReference type="Gene3D" id="1.10.443.10">
    <property type="entry name" value="Intergrase catalytic core"/>
    <property type="match status" value="1"/>
</dbReference>
<protein>
    <submittedName>
        <fullName evidence="6">Prophage CPS-53 integrase</fullName>
    </submittedName>
</protein>
<dbReference type="RefSeq" id="WP_003074718.1">
    <property type="nucleotide sequence ID" value="NZ_BBJZ01000036.1"/>
</dbReference>
<dbReference type="Gene3D" id="3.30.160.390">
    <property type="entry name" value="Integrase, DNA-binding domain"/>
    <property type="match status" value="1"/>
</dbReference>
<evidence type="ECO:0000256" key="3">
    <source>
        <dbReference type="ARBA" id="ARBA00023125"/>
    </source>
</evidence>
<dbReference type="AlphaFoldDB" id="A0A8B4S7Y4"/>
<keyword evidence="7" id="KW-1185">Reference proteome</keyword>
<accession>A0A8B4S7Y4</accession>
<evidence type="ECO:0000256" key="1">
    <source>
        <dbReference type="ARBA" id="ARBA00008857"/>
    </source>
</evidence>
<dbReference type="InterPro" id="IPR050808">
    <property type="entry name" value="Phage_Integrase"/>
</dbReference>
<dbReference type="Pfam" id="PF00589">
    <property type="entry name" value="Phage_integrase"/>
    <property type="match status" value="1"/>
</dbReference>
<organism evidence="6 7">
    <name type="scientific">Comamonas testosteroni</name>
    <name type="common">Pseudomonas testosteroni</name>
    <dbReference type="NCBI Taxonomy" id="285"/>
    <lineage>
        <taxon>Bacteria</taxon>
        <taxon>Pseudomonadati</taxon>
        <taxon>Pseudomonadota</taxon>
        <taxon>Betaproteobacteria</taxon>
        <taxon>Burkholderiales</taxon>
        <taxon>Comamonadaceae</taxon>
        <taxon>Comamonas</taxon>
    </lineage>
</organism>
<evidence type="ECO:0000259" key="5">
    <source>
        <dbReference type="PROSITE" id="PS51898"/>
    </source>
</evidence>
<dbReference type="InterPro" id="IPR010998">
    <property type="entry name" value="Integrase_recombinase_N"/>
</dbReference>
<feature type="domain" description="Tyr recombinase" evidence="5">
    <location>
        <begin position="204"/>
        <end position="389"/>
    </location>
</feature>
<evidence type="ECO:0000313" key="7">
    <source>
        <dbReference type="Proteomes" id="UP000255070"/>
    </source>
</evidence>
<dbReference type="InterPro" id="IPR053876">
    <property type="entry name" value="Phage_int_M"/>
</dbReference>
<dbReference type="Proteomes" id="UP000255070">
    <property type="component" value="Unassembled WGS sequence"/>
</dbReference>
<dbReference type="PROSITE" id="PS51898">
    <property type="entry name" value="TYR_RECOMBINASE"/>
    <property type="match status" value="1"/>
</dbReference>
<dbReference type="InterPro" id="IPR002104">
    <property type="entry name" value="Integrase_catalytic"/>
</dbReference>
<dbReference type="Pfam" id="PF22022">
    <property type="entry name" value="Phage_int_M"/>
    <property type="match status" value="1"/>
</dbReference>
<dbReference type="GO" id="GO:0015074">
    <property type="term" value="P:DNA integration"/>
    <property type="evidence" value="ECO:0007669"/>
    <property type="project" value="UniProtKB-KW"/>
</dbReference>